<keyword evidence="1" id="KW-0032">Aminotransferase</keyword>
<accession>A0ABQ5L1T0</accession>
<dbReference type="GO" id="GO:0008483">
    <property type="term" value="F:transaminase activity"/>
    <property type="evidence" value="ECO:0007669"/>
    <property type="project" value="UniProtKB-KW"/>
</dbReference>
<dbReference type="Proteomes" id="UP001057375">
    <property type="component" value="Unassembled WGS sequence"/>
</dbReference>
<dbReference type="InterPro" id="IPR001544">
    <property type="entry name" value="Aminotrans_IV"/>
</dbReference>
<dbReference type="InterPro" id="IPR043131">
    <property type="entry name" value="BCAT-like_N"/>
</dbReference>
<dbReference type="InterPro" id="IPR036038">
    <property type="entry name" value="Aminotransferase-like"/>
</dbReference>
<proteinExistence type="predicted"/>
<dbReference type="Pfam" id="PF01063">
    <property type="entry name" value="Aminotran_4"/>
    <property type="match status" value="1"/>
</dbReference>
<dbReference type="Gene3D" id="3.30.470.10">
    <property type="match status" value="1"/>
</dbReference>
<evidence type="ECO:0000313" key="2">
    <source>
        <dbReference type="Proteomes" id="UP001057375"/>
    </source>
</evidence>
<sequence length="213" mass="23983">MIYFRNGELHEDDVCLDLAQPAFRTGYGFFETICWNGSKICHLDLHLERARNSLAEFGVVEEPLDYEAVIGEVINANENDQTQPIVCAVTFEYVPQRTWTLKPNPHVFLSPLMAHKSTNRMDYLNAWKTAQADGFDDALLQDFEGNVLESSFASLLFKVGDKFIEPETAFKLPGTARIIAARHIEIDSAKVNLAQVDKFDHIYALNSLGGMIP</sequence>
<keyword evidence="1" id="KW-0808">Transferase</keyword>
<comment type="caution">
    <text evidence="1">The sequence shown here is derived from an EMBL/GenBank/DDBJ whole genome shotgun (WGS) entry which is preliminary data.</text>
</comment>
<dbReference type="InterPro" id="IPR043132">
    <property type="entry name" value="BCAT-like_C"/>
</dbReference>
<name>A0ABQ5L1T0_9EUKA</name>
<keyword evidence="2" id="KW-1185">Reference proteome</keyword>
<organism evidence="1 2">
    <name type="scientific">Aduncisulcus paluster</name>
    <dbReference type="NCBI Taxonomy" id="2918883"/>
    <lineage>
        <taxon>Eukaryota</taxon>
        <taxon>Metamonada</taxon>
        <taxon>Carpediemonas-like organisms</taxon>
        <taxon>Aduncisulcus</taxon>
    </lineage>
</organism>
<evidence type="ECO:0000313" key="1">
    <source>
        <dbReference type="EMBL" id="GKT37769.1"/>
    </source>
</evidence>
<gene>
    <name evidence="1" type="ORF">ADUPG1_003707</name>
</gene>
<dbReference type="EMBL" id="BQXS01005182">
    <property type="protein sequence ID" value="GKT37769.1"/>
    <property type="molecule type" value="Genomic_DNA"/>
</dbReference>
<dbReference type="Gene3D" id="3.20.10.10">
    <property type="entry name" value="D-amino Acid Aminotransferase, subunit A, domain 2"/>
    <property type="match status" value="1"/>
</dbReference>
<feature type="non-terminal residue" evidence="1">
    <location>
        <position position="213"/>
    </location>
</feature>
<dbReference type="SUPFAM" id="SSF56752">
    <property type="entry name" value="D-aminoacid aminotransferase-like PLP-dependent enzymes"/>
    <property type="match status" value="1"/>
</dbReference>
<protein>
    <submittedName>
        <fullName evidence="1">Aminotransferase class IV like protein</fullName>
    </submittedName>
</protein>
<reference evidence="1" key="1">
    <citation type="submission" date="2022-03" db="EMBL/GenBank/DDBJ databases">
        <title>Draft genome sequence of Aduncisulcus paluster, a free-living microaerophilic Fornicata.</title>
        <authorList>
            <person name="Yuyama I."/>
            <person name="Kume K."/>
            <person name="Tamura T."/>
            <person name="Inagaki Y."/>
            <person name="Hashimoto T."/>
        </authorList>
    </citation>
    <scope>NUCLEOTIDE SEQUENCE</scope>
    <source>
        <strain evidence="1">NY0171</strain>
    </source>
</reference>